<comment type="function">
    <text evidence="6">Chaperone that specifically binds and folds nascent G alpha proteins prior to G protein heterotrimer formation. Also acts as a guanine nucleotide exchange factor (GEF) for G alpha proteins by stimulating exchange of bound GDP for free GTP.</text>
</comment>
<evidence type="ECO:0000256" key="7">
    <source>
        <dbReference type="SAM" id="SignalP"/>
    </source>
</evidence>
<comment type="subcellular location">
    <subcellularLocation>
        <location evidence="1">Cytoplasm</location>
        <location evidence="1">Cell cortex</location>
    </subcellularLocation>
</comment>
<feature type="signal peptide" evidence="7">
    <location>
        <begin position="1"/>
        <end position="18"/>
    </location>
</feature>
<dbReference type="InterPro" id="IPR011989">
    <property type="entry name" value="ARM-like"/>
</dbReference>
<dbReference type="GO" id="GO:0005085">
    <property type="term" value="F:guanyl-nucleotide exchange factor activity"/>
    <property type="evidence" value="ECO:0007669"/>
    <property type="project" value="UniProtKB-UniRule"/>
</dbReference>
<keyword evidence="5" id="KW-0143">Chaperone</keyword>
<dbReference type="PANTHER" id="PTHR12425:SF2">
    <property type="entry name" value="SYNEMBRYN-B"/>
    <property type="match status" value="1"/>
</dbReference>
<dbReference type="InterPro" id="IPR008376">
    <property type="entry name" value="Chaperone_Ric-8_A/B"/>
</dbReference>
<dbReference type="PRINTS" id="PR01802">
    <property type="entry name" value="SYNEMBRYN"/>
</dbReference>
<accession>A0A315URE4</accession>
<dbReference type="InterPro" id="IPR019318">
    <property type="entry name" value="Gua_nucleotide_exch_fac_Ric8"/>
</dbReference>
<organism evidence="8 9">
    <name type="scientific">Gambusia affinis</name>
    <name type="common">Western mosquitofish</name>
    <name type="synonym">Heterandria affinis</name>
    <dbReference type="NCBI Taxonomy" id="33528"/>
    <lineage>
        <taxon>Eukaryota</taxon>
        <taxon>Metazoa</taxon>
        <taxon>Chordata</taxon>
        <taxon>Craniata</taxon>
        <taxon>Vertebrata</taxon>
        <taxon>Euteleostomi</taxon>
        <taxon>Actinopterygii</taxon>
        <taxon>Neopterygii</taxon>
        <taxon>Teleostei</taxon>
        <taxon>Neoteleostei</taxon>
        <taxon>Acanthomorphata</taxon>
        <taxon>Ovalentaria</taxon>
        <taxon>Atherinomorphae</taxon>
        <taxon>Cyprinodontiformes</taxon>
        <taxon>Poeciliidae</taxon>
        <taxon>Poeciliinae</taxon>
        <taxon>Gambusia</taxon>
    </lineage>
</organism>
<dbReference type="Proteomes" id="UP000250572">
    <property type="component" value="Unassembled WGS sequence"/>
</dbReference>
<evidence type="ECO:0000256" key="3">
    <source>
        <dbReference type="ARBA" id="ARBA00022490"/>
    </source>
</evidence>
<dbReference type="InterPro" id="IPR016024">
    <property type="entry name" value="ARM-type_fold"/>
</dbReference>
<dbReference type="Pfam" id="PF10165">
    <property type="entry name" value="Ric8"/>
    <property type="match status" value="1"/>
</dbReference>
<feature type="chain" id="PRO_5016352225" description="Synembryn" evidence="7">
    <location>
        <begin position="19"/>
        <end position="665"/>
    </location>
</feature>
<comment type="caution">
    <text evidence="8">The sequence shown here is derived from an EMBL/GenBank/DDBJ whole genome shotgun (WGS) entry which is preliminary data.</text>
</comment>
<evidence type="ECO:0000313" key="8">
    <source>
        <dbReference type="EMBL" id="PWA14260.1"/>
    </source>
</evidence>
<comment type="similarity">
    <text evidence="2 6">Belongs to the synembryn family.</text>
</comment>
<dbReference type="PANTHER" id="PTHR12425">
    <property type="entry name" value="SYNEMBRYN"/>
    <property type="match status" value="1"/>
</dbReference>
<dbReference type="GO" id="GO:0007186">
    <property type="term" value="P:G protein-coupled receptor signaling pathway"/>
    <property type="evidence" value="ECO:0007669"/>
    <property type="project" value="TreeGrafter"/>
</dbReference>
<evidence type="ECO:0000256" key="4">
    <source>
        <dbReference type="ARBA" id="ARBA00022658"/>
    </source>
</evidence>
<evidence type="ECO:0000256" key="6">
    <source>
        <dbReference type="RuleBase" id="RU369048"/>
    </source>
</evidence>
<gene>
    <name evidence="8" type="ORF">CCH79_00012363</name>
</gene>
<dbReference type="FunFam" id="1.25.10.10:FF:000447">
    <property type="entry name" value="RIC8 guanine nucleotide exchange factor A"/>
    <property type="match status" value="1"/>
</dbReference>
<keyword evidence="7" id="KW-0732">Signal</keyword>
<dbReference type="GO" id="GO:0005938">
    <property type="term" value="C:cell cortex"/>
    <property type="evidence" value="ECO:0007669"/>
    <property type="project" value="UniProtKB-SubCell"/>
</dbReference>
<feature type="non-terminal residue" evidence="8">
    <location>
        <position position="665"/>
    </location>
</feature>
<dbReference type="EMBL" id="NHOQ01002850">
    <property type="protein sequence ID" value="PWA14260.1"/>
    <property type="molecule type" value="Genomic_DNA"/>
</dbReference>
<name>A0A315URE4_GAMAF</name>
<reference evidence="8 9" key="1">
    <citation type="journal article" date="2018" name="G3 (Bethesda)">
        <title>A High-Quality Reference Genome for the Invasive Mosquitofish Gambusia affinis Using a Chicago Library.</title>
        <authorList>
            <person name="Hoffberg S.L."/>
            <person name="Troendle N.J."/>
            <person name="Glenn T.C."/>
            <person name="Mahmud O."/>
            <person name="Louha S."/>
            <person name="Chalopin D."/>
            <person name="Bennetzen J.L."/>
            <person name="Mauricio R."/>
        </authorList>
    </citation>
    <scope>NUCLEOTIDE SEQUENCE [LARGE SCALE GENOMIC DNA]</scope>
    <source>
        <strain evidence="8">NE01/NJP1002.9</strain>
        <tissue evidence="8">Muscle</tissue>
    </source>
</reference>
<dbReference type="AlphaFoldDB" id="A0A315URE4"/>
<evidence type="ECO:0000256" key="1">
    <source>
        <dbReference type="ARBA" id="ARBA00004544"/>
    </source>
</evidence>
<protein>
    <recommendedName>
        <fullName evidence="6">Synembryn</fullName>
    </recommendedName>
    <alternativeName>
        <fullName evidence="6">Protein Ric-8</fullName>
    </alternativeName>
</protein>
<dbReference type="STRING" id="33528.ENSGAFP00000010357"/>
<dbReference type="Gene3D" id="1.25.10.10">
    <property type="entry name" value="Leucine-rich Repeat Variant"/>
    <property type="match status" value="1"/>
</dbReference>
<keyword evidence="4 6" id="KW-0344">Guanine-nucleotide releasing factor</keyword>
<evidence type="ECO:0000256" key="5">
    <source>
        <dbReference type="ARBA" id="ARBA00023186"/>
    </source>
</evidence>
<evidence type="ECO:0000256" key="2">
    <source>
        <dbReference type="ARBA" id="ARBA00009049"/>
    </source>
</evidence>
<keyword evidence="9" id="KW-1185">Reference proteome</keyword>
<keyword evidence="3 6" id="KW-0963">Cytoplasm</keyword>
<dbReference type="GO" id="GO:0001965">
    <property type="term" value="F:G-protein alpha-subunit binding"/>
    <property type="evidence" value="ECO:0007669"/>
    <property type="project" value="UniProtKB-UniRule"/>
</dbReference>
<dbReference type="GO" id="GO:0005886">
    <property type="term" value="C:plasma membrane"/>
    <property type="evidence" value="ECO:0007669"/>
    <property type="project" value="TreeGrafter"/>
</dbReference>
<proteinExistence type="inferred from homology"/>
<evidence type="ECO:0000313" key="9">
    <source>
        <dbReference type="Proteomes" id="UP000250572"/>
    </source>
</evidence>
<comment type="subunit">
    <text evidence="6">Interacts with some GDP-bound G alpha proteins. Does not interact with G-alpha proteins when they are in complex with subunits beta and gamma.</text>
</comment>
<sequence length="665" mass="74838">MLLPSCAFVLRNVHLSQSCPCCSQCCVWIPVQLQVSLQALLSTIAASRRDELHRLNRLLGLQDPRQHHDGTMIYTFNYCYNNGSRWRQSGESPSLSGSMTPPSLTASTGNVPTKLAVRVSHSLHIMDLNGILSQLESANEEDTEKLLHRYSEENTQTFMFNQKEEALRSKLCQCVLTVLGRQVRPSCQKTCLETLRILSRDKRVLGPVATREGMLVLTGLAMLRTGQEGEDKQETTQDALQSEEEKRVVVEALKCLCNVVYNSAAAQQVCVDIQLVHGLCANLRFARTWQHEVGLFVLRLFFLLSALRPDVRGILRKDCHAVRLLTEVLEHTLDVHWVGPYEAARPEPQALPLPTESNERAMEALKALFNLTLSESRNEEDNHQFRLLAAILRHLLMLKTETEEKTEEVHSHTVNLLNNLPASCLDVLIDVPVQGGVEEYGGKNMEAVQVLLDFMERRIDKGSNYKEGLTPVLSLLTEGSRCHREIRRYIKTQVLPPLKDVKNRPEVGTTIRNKLVRLMTHVDMGVKQTAAEFLFVLCKESVDNLLKYTGYGNAAGLLVARGLLAGGRGETEYSEDEDSDTDEYKSAKPFINPITGHVEEPMPNPIEEMTEEQKEYEAEKLANMFDKLSRQNVIRPMGVRPDGTLAPLEETLICRPEENSDTDSD</sequence>
<dbReference type="SUPFAM" id="SSF48371">
    <property type="entry name" value="ARM repeat"/>
    <property type="match status" value="1"/>
</dbReference>